<dbReference type="EMBL" id="JH767161">
    <property type="protein sequence ID" value="EQC32833.1"/>
    <property type="molecule type" value="Genomic_DNA"/>
</dbReference>
<name>T0RKH4_SAPDV</name>
<dbReference type="OMA" id="DEYSHYQ"/>
<accession>T0RKH4</accession>
<dbReference type="Proteomes" id="UP000030762">
    <property type="component" value="Unassembled WGS sequence"/>
</dbReference>
<protein>
    <submittedName>
        <fullName evidence="1">Uncharacterized protein</fullName>
    </submittedName>
</protein>
<dbReference type="RefSeq" id="XP_008613519.1">
    <property type="nucleotide sequence ID" value="XM_008615297.1"/>
</dbReference>
<dbReference type="GeneID" id="19950098"/>
<dbReference type="InParanoid" id="T0RKH4"/>
<gene>
    <name evidence="1" type="ORF">SDRG_09371</name>
</gene>
<dbReference type="AlphaFoldDB" id="T0RKH4"/>
<dbReference type="OrthoDB" id="10368213at2759"/>
<reference evidence="1 2" key="1">
    <citation type="submission" date="2012-04" db="EMBL/GenBank/DDBJ databases">
        <title>The Genome Sequence of Saprolegnia declina VS20.</title>
        <authorList>
            <consortium name="The Broad Institute Genome Sequencing Platform"/>
            <person name="Russ C."/>
            <person name="Nusbaum C."/>
            <person name="Tyler B."/>
            <person name="van West P."/>
            <person name="Dieguez-Uribeondo J."/>
            <person name="de Bruijn I."/>
            <person name="Tripathy S."/>
            <person name="Jiang R."/>
            <person name="Young S.K."/>
            <person name="Zeng Q."/>
            <person name="Gargeya S."/>
            <person name="Fitzgerald M."/>
            <person name="Haas B."/>
            <person name="Abouelleil A."/>
            <person name="Alvarado L."/>
            <person name="Arachchi H.M."/>
            <person name="Berlin A."/>
            <person name="Chapman S.B."/>
            <person name="Goldberg J."/>
            <person name="Griggs A."/>
            <person name="Gujja S."/>
            <person name="Hansen M."/>
            <person name="Howarth C."/>
            <person name="Imamovic A."/>
            <person name="Larimer J."/>
            <person name="McCowen C."/>
            <person name="Montmayeur A."/>
            <person name="Murphy C."/>
            <person name="Neiman D."/>
            <person name="Pearson M."/>
            <person name="Priest M."/>
            <person name="Roberts A."/>
            <person name="Saif S."/>
            <person name="Shea T."/>
            <person name="Sisk P."/>
            <person name="Sykes S."/>
            <person name="Wortman J."/>
            <person name="Nusbaum C."/>
            <person name="Birren B."/>
        </authorList>
    </citation>
    <scope>NUCLEOTIDE SEQUENCE [LARGE SCALE GENOMIC DNA]</scope>
    <source>
        <strain evidence="1 2">VS20</strain>
    </source>
</reference>
<keyword evidence="2" id="KW-1185">Reference proteome</keyword>
<proteinExistence type="predicted"/>
<evidence type="ECO:0000313" key="1">
    <source>
        <dbReference type="EMBL" id="EQC32833.1"/>
    </source>
</evidence>
<sequence length="108" mass="12769">MDRVVLTDEYSHYQDLTVTIETRGPRWRRRFATRQQRKYDAQVCTNGLLRAVHDFLQEHSPHEPLLAATLARWQRDVRGRVGDLELRPRRSFFHFGEELLGGIKTSHV</sequence>
<dbReference type="VEuPathDB" id="FungiDB:SDRG_09371"/>
<organism evidence="1 2">
    <name type="scientific">Saprolegnia diclina (strain VS20)</name>
    <dbReference type="NCBI Taxonomy" id="1156394"/>
    <lineage>
        <taxon>Eukaryota</taxon>
        <taxon>Sar</taxon>
        <taxon>Stramenopiles</taxon>
        <taxon>Oomycota</taxon>
        <taxon>Saprolegniomycetes</taxon>
        <taxon>Saprolegniales</taxon>
        <taxon>Saprolegniaceae</taxon>
        <taxon>Saprolegnia</taxon>
    </lineage>
</organism>
<evidence type="ECO:0000313" key="2">
    <source>
        <dbReference type="Proteomes" id="UP000030762"/>
    </source>
</evidence>